<dbReference type="AlphaFoldDB" id="A0AAN9FYF1"/>
<name>A0AAN9FYF1_CROPI</name>
<organism evidence="1 2">
    <name type="scientific">Crotalaria pallida</name>
    <name type="common">Smooth rattlebox</name>
    <name type="synonym">Crotalaria striata</name>
    <dbReference type="NCBI Taxonomy" id="3830"/>
    <lineage>
        <taxon>Eukaryota</taxon>
        <taxon>Viridiplantae</taxon>
        <taxon>Streptophyta</taxon>
        <taxon>Embryophyta</taxon>
        <taxon>Tracheophyta</taxon>
        <taxon>Spermatophyta</taxon>
        <taxon>Magnoliopsida</taxon>
        <taxon>eudicotyledons</taxon>
        <taxon>Gunneridae</taxon>
        <taxon>Pentapetalae</taxon>
        <taxon>rosids</taxon>
        <taxon>fabids</taxon>
        <taxon>Fabales</taxon>
        <taxon>Fabaceae</taxon>
        <taxon>Papilionoideae</taxon>
        <taxon>50 kb inversion clade</taxon>
        <taxon>genistoids sensu lato</taxon>
        <taxon>core genistoids</taxon>
        <taxon>Crotalarieae</taxon>
        <taxon>Crotalaria</taxon>
    </lineage>
</organism>
<comment type="caution">
    <text evidence="1">The sequence shown here is derived from an EMBL/GenBank/DDBJ whole genome shotgun (WGS) entry which is preliminary data.</text>
</comment>
<dbReference type="Proteomes" id="UP001372338">
    <property type="component" value="Unassembled WGS sequence"/>
</dbReference>
<dbReference type="EMBL" id="JAYWIO010000002">
    <property type="protein sequence ID" value="KAK7281655.1"/>
    <property type="molecule type" value="Genomic_DNA"/>
</dbReference>
<keyword evidence="2" id="KW-1185">Reference proteome</keyword>
<proteinExistence type="predicted"/>
<sequence>MDLAIEANIDFPDQLIELRGLELLSDAGENVPELRHGDEAGGVLVQNLERVEELAIERLRFHVLGHQIQEWREIKGSGEILFGDDGFELGHRESA</sequence>
<evidence type="ECO:0000313" key="2">
    <source>
        <dbReference type="Proteomes" id="UP001372338"/>
    </source>
</evidence>
<gene>
    <name evidence="1" type="ORF">RIF29_09838</name>
</gene>
<accession>A0AAN9FYF1</accession>
<protein>
    <submittedName>
        <fullName evidence="1">Uncharacterized protein</fullName>
    </submittedName>
</protein>
<reference evidence="1 2" key="1">
    <citation type="submission" date="2024-01" db="EMBL/GenBank/DDBJ databases">
        <title>The genomes of 5 underutilized Papilionoideae crops provide insights into root nodulation and disease resistanc.</title>
        <authorList>
            <person name="Yuan L."/>
        </authorList>
    </citation>
    <scope>NUCLEOTIDE SEQUENCE [LARGE SCALE GENOMIC DNA]</scope>
    <source>
        <strain evidence="1">ZHUSHIDOU_FW_LH</strain>
        <tissue evidence="1">Leaf</tissue>
    </source>
</reference>
<evidence type="ECO:0000313" key="1">
    <source>
        <dbReference type="EMBL" id="KAK7281655.1"/>
    </source>
</evidence>